<dbReference type="InterPro" id="IPR003781">
    <property type="entry name" value="CoA-bd"/>
</dbReference>
<dbReference type="Gene3D" id="3.40.50.720">
    <property type="entry name" value="NAD(P)-binding Rossmann-like Domain"/>
    <property type="match status" value="1"/>
</dbReference>
<gene>
    <name evidence="2" type="ORF">HZU75_15830</name>
</gene>
<dbReference type="SMART" id="SM00881">
    <property type="entry name" value="CoA_binding"/>
    <property type="match status" value="1"/>
</dbReference>
<dbReference type="EMBL" id="CP058952">
    <property type="protein sequence ID" value="QLI82870.1"/>
    <property type="molecule type" value="Genomic_DNA"/>
</dbReference>
<evidence type="ECO:0000313" key="3">
    <source>
        <dbReference type="Proteomes" id="UP000510822"/>
    </source>
</evidence>
<dbReference type="Pfam" id="PF13380">
    <property type="entry name" value="CoA_binding_2"/>
    <property type="match status" value="1"/>
</dbReference>
<dbReference type="InterPro" id="IPR036291">
    <property type="entry name" value="NAD(P)-bd_dom_sf"/>
</dbReference>
<name>A0A7D5ZMW1_9NEIS</name>
<dbReference type="PANTHER" id="PTHR33303">
    <property type="entry name" value="CYTOPLASMIC PROTEIN-RELATED"/>
    <property type="match status" value="1"/>
</dbReference>
<protein>
    <submittedName>
        <fullName evidence="2">CoA-binding protein</fullName>
    </submittedName>
</protein>
<dbReference type="PANTHER" id="PTHR33303:SF2">
    <property type="entry name" value="COA-BINDING DOMAIN-CONTAINING PROTEIN"/>
    <property type="match status" value="1"/>
</dbReference>
<keyword evidence="3" id="KW-1185">Reference proteome</keyword>
<evidence type="ECO:0000259" key="1">
    <source>
        <dbReference type="SMART" id="SM00881"/>
    </source>
</evidence>
<dbReference type="AlphaFoldDB" id="A0A7D5ZMW1"/>
<sequence length="140" mass="15034">MAFQNPSDAEIKTILLATKTIAVVGLSDKPSRASHGVAKLMQRWGFKIIPVTPKPLPTILGETVYADLASAPGEIDMVNVFRRSEEAGEVVDQAIARGTKAIWLQLGIVDEAAAARAKAAGIPIVMDRCLMVEYGRLFAD</sequence>
<evidence type="ECO:0000313" key="2">
    <source>
        <dbReference type="EMBL" id="QLI82870.1"/>
    </source>
</evidence>
<proteinExistence type="predicted"/>
<dbReference type="RefSeq" id="WP_180306944.1">
    <property type="nucleotide sequence ID" value="NZ_CP058952.1"/>
</dbReference>
<dbReference type="Proteomes" id="UP000510822">
    <property type="component" value="Chromosome"/>
</dbReference>
<dbReference type="SUPFAM" id="SSF51735">
    <property type="entry name" value="NAD(P)-binding Rossmann-fold domains"/>
    <property type="match status" value="1"/>
</dbReference>
<reference evidence="2 3" key="1">
    <citation type="journal article" date="2016" name="Int. J. Syst. Evol. Microbiol.">
        <title>Chitinibacter fontanus sp. nov., isolated from a spring.</title>
        <authorList>
            <person name="Sheu S.Y."/>
            <person name="Li Y.S."/>
            <person name="Young C.C."/>
            <person name="Chen W.M."/>
        </authorList>
    </citation>
    <scope>NUCLEOTIDE SEQUENCE [LARGE SCALE GENOMIC DNA]</scope>
    <source>
        <strain evidence="2 3">STM-7</strain>
    </source>
</reference>
<feature type="domain" description="CoA-binding" evidence="1">
    <location>
        <begin position="15"/>
        <end position="108"/>
    </location>
</feature>
<accession>A0A7D5ZMW1</accession>
<organism evidence="2 3">
    <name type="scientific">Chitinibacter fontanus</name>
    <dbReference type="NCBI Taxonomy" id="1737446"/>
    <lineage>
        <taxon>Bacteria</taxon>
        <taxon>Pseudomonadati</taxon>
        <taxon>Pseudomonadota</taxon>
        <taxon>Betaproteobacteria</taxon>
        <taxon>Neisseriales</taxon>
        <taxon>Chitinibacteraceae</taxon>
        <taxon>Chitinibacter</taxon>
    </lineage>
</organism>
<dbReference type="KEGG" id="cfon:HZU75_15830"/>